<feature type="transmembrane region" description="Helical" evidence="1">
    <location>
        <begin position="208"/>
        <end position="228"/>
    </location>
</feature>
<dbReference type="AlphaFoldDB" id="A0A1I6M7U5"/>
<keyword evidence="1" id="KW-1133">Transmembrane helix</keyword>
<protein>
    <submittedName>
        <fullName evidence="2">ABC-2 type transport system permease protein</fullName>
    </submittedName>
</protein>
<feature type="transmembrane region" description="Helical" evidence="1">
    <location>
        <begin position="240"/>
        <end position="265"/>
    </location>
</feature>
<feature type="transmembrane region" description="Helical" evidence="1">
    <location>
        <begin position="182"/>
        <end position="202"/>
    </location>
</feature>
<accession>A0A1I6M7U5</accession>
<keyword evidence="1" id="KW-0472">Membrane</keyword>
<keyword evidence="3" id="KW-1185">Reference proteome</keyword>
<organism evidence="2 3">
    <name type="scientific">Sphingomonas jatrophae</name>
    <dbReference type="NCBI Taxonomy" id="1166337"/>
    <lineage>
        <taxon>Bacteria</taxon>
        <taxon>Pseudomonadati</taxon>
        <taxon>Pseudomonadota</taxon>
        <taxon>Alphaproteobacteria</taxon>
        <taxon>Sphingomonadales</taxon>
        <taxon>Sphingomonadaceae</taxon>
        <taxon>Sphingomonas</taxon>
    </lineage>
</organism>
<reference evidence="2 3" key="1">
    <citation type="submission" date="2016-10" db="EMBL/GenBank/DDBJ databases">
        <authorList>
            <person name="de Groot N.N."/>
        </authorList>
    </citation>
    <scope>NUCLEOTIDE SEQUENCE [LARGE SCALE GENOMIC DNA]</scope>
    <source>
        <strain evidence="2 3">S5-249</strain>
    </source>
</reference>
<dbReference type="PANTHER" id="PTHR43471">
    <property type="entry name" value="ABC TRANSPORTER PERMEASE"/>
    <property type="match status" value="1"/>
</dbReference>
<dbReference type="OrthoDB" id="6016419at2"/>
<dbReference type="InterPro" id="IPR021913">
    <property type="entry name" value="DUF3526"/>
</dbReference>
<proteinExistence type="predicted"/>
<sequence length="454" mass="49616">MSRLSAELRLILRSRMGVGSLLLLLLLSSLAVWSGIAQMERQRETIARVSGEQRRDFAGVAATHGKPDGDAGYAAYYSFLLTHDAPPPLAFAAIGQRDIQPFVLRVRALGLQQQLYDAEAINAELALPGVFDWAFVLVYLAPLIIIALMHDLVTGEREGGRLRLLLSLPGQGLWRRRIGLRYALVLFALAVPFAVGAIVTHAPVAGTAAMLLVAALYLAFWAGCALLVGTAMRASASAAAALIGCWILLTLVVPTLASAAIARAIPAAKGIDLTLAQREIVHHGWDIAKQDTFERFFLNHPEWRGREGFEGRFHWKWLFAMHQVGDEAVARDVAAYRASLIARERWSERVGYLLPGVAAQGALHRIADTDPFGQFAYQDRIAAFHDRLRHFFYPYLFTDRPFTRADFARMPTFAPRLPSGAVPAAPLLALAVVAALLLSAGSRRVARISGADRA</sequence>
<gene>
    <name evidence="2" type="ORF">SAMN05192580_3635</name>
</gene>
<dbReference type="Proteomes" id="UP000198824">
    <property type="component" value="Unassembled WGS sequence"/>
</dbReference>
<evidence type="ECO:0000313" key="2">
    <source>
        <dbReference type="EMBL" id="SFS11779.1"/>
    </source>
</evidence>
<dbReference type="EMBL" id="FOZG01000003">
    <property type="protein sequence ID" value="SFS11779.1"/>
    <property type="molecule type" value="Genomic_DNA"/>
</dbReference>
<dbReference type="RefSeq" id="WP_093316805.1">
    <property type="nucleotide sequence ID" value="NZ_FOZG01000003.1"/>
</dbReference>
<evidence type="ECO:0000313" key="3">
    <source>
        <dbReference type="Proteomes" id="UP000198824"/>
    </source>
</evidence>
<dbReference type="Pfam" id="PF12040">
    <property type="entry name" value="DUF3526"/>
    <property type="match status" value="1"/>
</dbReference>
<dbReference type="PANTHER" id="PTHR43471:SF1">
    <property type="entry name" value="ABC TRANSPORTER PERMEASE PROTEIN NOSY-RELATED"/>
    <property type="match status" value="1"/>
</dbReference>
<name>A0A1I6M7U5_9SPHN</name>
<evidence type="ECO:0000256" key="1">
    <source>
        <dbReference type="SAM" id="Phobius"/>
    </source>
</evidence>
<keyword evidence="1" id="KW-0812">Transmembrane</keyword>
<feature type="transmembrane region" description="Helical" evidence="1">
    <location>
        <begin position="420"/>
        <end position="438"/>
    </location>
</feature>
<dbReference type="STRING" id="1166337.SAMN05192580_3635"/>